<comment type="similarity">
    <text evidence="2">Belongs to the protease inhibitor I6 (cereal trypsin/alpha-amylase inhibitor) family.</text>
</comment>
<dbReference type="PRINTS" id="PR00808">
    <property type="entry name" value="AMLASEINHBTR"/>
</dbReference>
<dbReference type="InterPro" id="IPR006105">
    <property type="entry name" value="Allergen/tryp_amyl_inhib_CS"/>
</dbReference>
<evidence type="ECO:0000256" key="4">
    <source>
        <dbReference type="ARBA" id="ARBA00022729"/>
    </source>
</evidence>
<dbReference type="Gramene" id="HORVU.MOREX.r2.2HG0176970.1">
    <property type="protein sequence ID" value="HORVU.MOREX.r2.2HG0176970.1.CDS.1"/>
    <property type="gene ID" value="HORVU.MOREX.r2.2HG0176970"/>
</dbReference>
<dbReference type="KEGG" id="hvg:123428433"/>
<reference evidence="8" key="1">
    <citation type="journal article" date="2012" name="Nature">
        <title>A physical, genetic and functional sequence assembly of the barley genome.</title>
        <authorList>
            <consortium name="The International Barley Genome Sequencing Consortium"/>
            <person name="Mayer K.F."/>
            <person name="Waugh R."/>
            <person name="Brown J.W."/>
            <person name="Schulman A."/>
            <person name="Langridge P."/>
            <person name="Platzer M."/>
            <person name="Fincher G.B."/>
            <person name="Muehlbauer G.J."/>
            <person name="Sato K."/>
            <person name="Close T.J."/>
            <person name="Wise R.P."/>
            <person name="Stein N."/>
        </authorList>
    </citation>
    <scope>NUCLEOTIDE SEQUENCE [LARGE SCALE GENOMIC DNA]</scope>
    <source>
        <strain evidence="8">cv. Morex</strain>
    </source>
</reference>
<comment type="subcellular location">
    <subcellularLocation>
        <location evidence="1">Secreted</location>
    </subcellularLocation>
</comment>
<proteinExistence type="inferred from homology"/>
<dbReference type="AlphaFoldDB" id="A0A8I6XS48"/>
<sequence>MASSQLVPWALLLAVLTTVVATAERDYGEYCRVGKSIPINPLPACREYITRRCAVGDQQVPDVLKQQCCRELSDLPESCRCDALSILVNGVITEDGSRVGRMEAVPGCDRERIHSMGSYLTAYSECNLHNPGTPGGDCVLFGGGIS</sequence>
<keyword evidence="8" id="KW-1185">Reference proteome</keyword>
<dbReference type="GeneID" id="123428433"/>
<dbReference type="Gene3D" id="1.10.110.10">
    <property type="entry name" value="Plant lipid-transfer and hydrophobic proteins"/>
    <property type="match status" value="1"/>
</dbReference>
<reference evidence="7" key="2">
    <citation type="submission" date="2020-10" db="EMBL/GenBank/DDBJ databases">
        <authorList>
            <person name="Scholz U."/>
            <person name="Mascher M."/>
            <person name="Fiebig A."/>
        </authorList>
    </citation>
    <scope>NUCLEOTIDE SEQUENCE [LARGE SCALE GENOMIC DNA]</scope>
    <source>
        <strain evidence="7">cv. Morex</strain>
    </source>
</reference>
<dbReference type="RefSeq" id="XP_044968580.1">
    <property type="nucleotide sequence ID" value="XM_045112645.1"/>
</dbReference>
<organism evidence="7 8">
    <name type="scientific">Hordeum vulgare subsp. vulgare</name>
    <name type="common">Domesticated barley</name>
    <dbReference type="NCBI Taxonomy" id="112509"/>
    <lineage>
        <taxon>Eukaryota</taxon>
        <taxon>Viridiplantae</taxon>
        <taxon>Streptophyta</taxon>
        <taxon>Embryophyta</taxon>
        <taxon>Tracheophyta</taxon>
        <taxon>Spermatophyta</taxon>
        <taxon>Magnoliopsida</taxon>
        <taxon>Liliopsida</taxon>
        <taxon>Poales</taxon>
        <taxon>Poaceae</taxon>
        <taxon>BOP clade</taxon>
        <taxon>Pooideae</taxon>
        <taxon>Triticodae</taxon>
        <taxon>Triticeae</taxon>
        <taxon>Hordeinae</taxon>
        <taxon>Hordeum</taxon>
    </lineage>
</organism>
<gene>
    <name evidence="7" type="primary">LOC123428433</name>
</gene>
<dbReference type="PANTHER" id="PTHR34481:SF4">
    <property type="entry name" value="17KDA ALPHA-AMYLASE_TRYPSIN INHIBITOR 2"/>
    <property type="match status" value="1"/>
</dbReference>
<evidence type="ECO:0000256" key="1">
    <source>
        <dbReference type="ARBA" id="ARBA00004613"/>
    </source>
</evidence>
<dbReference type="Gramene" id="HORVU.MOREX.r3.2HG0212830.1">
    <property type="protein sequence ID" value="HORVU.MOREX.r3.2HG0212830.1.CDS1"/>
    <property type="gene ID" value="HORVU.MOREX.r3.2HG0212830"/>
</dbReference>
<dbReference type="Proteomes" id="UP000011116">
    <property type="component" value="Chromosome 2H"/>
</dbReference>
<dbReference type="PANTHER" id="PTHR34481">
    <property type="entry name" value="TRYPSIN/FACTOR XIIA INHIBITOR-RELATED"/>
    <property type="match status" value="1"/>
</dbReference>
<dbReference type="GO" id="GO:0004867">
    <property type="term" value="F:serine-type endopeptidase inhibitor activity"/>
    <property type="evidence" value="ECO:0007669"/>
    <property type="project" value="InterPro"/>
</dbReference>
<evidence type="ECO:0000256" key="2">
    <source>
        <dbReference type="ARBA" id="ARBA00007107"/>
    </source>
</evidence>
<reference evidence="7" key="3">
    <citation type="submission" date="2022-01" db="UniProtKB">
        <authorList>
            <consortium name="EnsemblPlants"/>
        </authorList>
    </citation>
    <scope>IDENTIFICATION</scope>
    <source>
        <strain evidence="7">subsp. vulgare</strain>
    </source>
</reference>
<dbReference type="SMR" id="A0A8I6XS48"/>
<keyword evidence="4 5" id="KW-0732">Signal</keyword>
<feature type="chain" id="PRO_5035320272" description="Bifunctional inhibitor/plant lipid transfer protein/seed storage helical domain-containing protein" evidence="5">
    <location>
        <begin position="22"/>
        <end position="146"/>
    </location>
</feature>
<evidence type="ECO:0000256" key="5">
    <source>
        <dbReference type="SAM" id="SignalP"/>
    </source>
</evidence>
<dbReference type="SMART" id="SM00499">
    <property type="entry name" value="AAI"/>
    <property type="match status" value="1"/>
</dbReference>
<dbReference type="Pfam" id="PF00234">
    <property type="entry name" value="Tryp_alpha_amyl"/>
    <property type="match status" value="1"/>
</dbReference>
<dbReference type="PROSITE" id="PS00426">
    <property type="entry name" value="CEREAL_TRYP_AMYL_INH"/>
    <property type="match status" value="1"/>
</dbReference>
<dbReference type="InterPro" id="IPR016140">
    <property type="entry name" value="Bifunc_inhib/LTP/seed_store"/>
</dbReference>
<evidence type="ECO:0000256" key="3">
    <source>
        <dbReference type="ARBA" id="ARBA00022525"/>
    </source>
</evidence>
<name>A0A8I6XS48_HORVV</name>
<dbReference type="InterPro" id="IPR036312">
    <property type="entry name" value="Bifun_inhib/LTP/seed_sf"/>
</dbReference>
<keyword evidence="3" id="KW-0964">Secreted</keyword>
<dbReference type="InterPro" id="IPR006106">
    <property type="entry name" value="Allergen/soft/tryp_amyl_inhib"/>
</dbReference>
<accession>A0A8I6XS48</accession>
<dbReference type="SUPFAM" id="SSF47699">
    <property type="entry name" value="Bifunctional inhibitor/lipid-transfer protein/seed storage 2S albumin"/>
    <property type="match status" value="1"/>
</dbReference>
<protein>
    <recommendedName>
        <fullName evidence="6">Bifunctional inhibitor/plant lipid transfer protein/seed storage helical domain-containing protein</fullName>
    </recommendedName>
</protein>
<dbReference type="CDD" id="cd00261">
    <property type="entry name" value="AAI_SS"/>
    <property type="match status" value="1"/>
</dbReference>
<feature type="domain" description="Bifunctional inhibitor/plant lipid transfer protein/seed storage helical" evidence="6">
    <location>
        <begin position="31"/>
        <end position="138"/>
    </location>
</feature>
<dbReference type="OrthoDB" id="620344at2759"/>
<feature type="signal peptide" evidence="5">
    <location>
        <begin position="1"/>
        <end position="21"/>
    </location>
</feature>
<evidence type="ECO:0000259" key="6">
    <source>
        <dbReference type="SMART" id="SM00499"/>
    </source>
</evidence>
<evidence type="ECO:0000313" key="8">
    <source>
        <dbReference type="Proteomes" id="UP000011116"/>
    </source>
</evidence>
<dbReference type="GO" id="GO:0005576">
    <property type="term" value="C:extracellular region"/>
    <property type="evidence" value="ECO:0007669"/>
    <property type="project" value="UniProtKB-SubCell"/>
</dbReference>
<evidence type="ECO:0000313" key="7">
    <source>
        <dbReference type="EnsemblPlants" id="HORVU.MOREX.r3.2HG0212830.1.CDS1"/>
    </source>
</evidence>
<dbReference type="EnsemblPlants" id="HORVU.MOREX.r3.2HG0212830.1">
    <property type="protein sequence ID" value="HORVU.MOREX.r3.2HG0212830.1.CDS1"/>
    <property type="gene ID" value="HORVU.MOREX.r3.2HG0212830"/>
</dbReference>